<comment type="caution">
    <text evidence="2">The sequence shown here is derived from an EMBL/GenBank/DDBJ whole genome shotgun (WGS) entry which is preliminary data.</text>
</comment>
<name>A0A814HHC8_9BILA</name>
<dbReference type="EMBL" id="CAJNOL010000566">
    <property type="protein sequence ID" value="CAF1118671.1"/>
    <property type="molecule type" value="Genomic_DNA"/>
</dbReference>
<keyword evidence="1" id="KW-0812">Transmembrane</keyword>
<proteinExistence type="predicted"/>
<reference evidence="2" key="1">
    <citation type="submission" date="2021-02" db="EMBL/GenBank/DDBJ databases">
        <authorList>
            <person name="Nowell W R."/>
        </authorList>
    </citation>
    <scope>NUCLEOTIDE SEQUENCE</scope>
</reference>
<keyword evidence="1" id="KW-1133">Transmembrane helix</keyword>
<evidence type="ECO:0000313" key="2">
    <source>
        <dbReference type="EMBL" id="CAF1010979.1"/>
    </source>
</evidence>
<evidence type="ECO:0000313" key="3">
    <source>
        <dbReference type="EMBL" id="CAF1118671.1"/>
    </source>
</evidence>
<feature type="transmembrane region" description="Helical" evidence="1">
    <location>
        <begin position="42"/>
        <end position="61"/>
    </location>
</feature>
<evidence type="ECO:0000313" key="4">
    <source>
        <dbReference type="Proteomes" id="UP000663854"/>
    </source>
</evidence>
<evidence type="ECO:0000256" key="1">
    <source>
        <dbReference type="SAM" id="Phobius"/>
    </source>
</evidence>
<dbReference type="Proteomes" id="UP000663854">
    <property type="component" value="Unassembled WGS sequence"/>
</dbReference>
<gene>
    <name evidence="3" type="ORF">JXQ802_LOCUS20084</name>
    <name evidence="2" type="ORF">PYM288_LOCUS15105</name>
</gene>
<evidence type="ECO:0000313" key="5">
    <source>
        <dbReference type="Proteomes" id="UP000663870"/>
    </source>
</evidence>
<accession>A0A814HHC8</accession>
<keyword evidence="1" id="KW-0472">Membrane</keyword>
<organism evidence="2 4">
    <name type="scientific">Rotaria sordida</name>
    <dbReference type="NCBI Taxonomy" id="392033"/>
    <lineage>
        <taxon>Eukaryota</taxon>
        <taxon>Metazoa</taxon>
        <taxon>Spiralia</taxon>
        <taxon>Gnathifera</taxon>
        <taxon>Rotifera</taxon>
        <taxon>Eurotatoria</taxon>
        <taxon>Bdelloidea</taxon>
        <taxon>Philodinida</taxon>
        <taxon>Philodinidae</taxon>
        <taxon>Rotaria</taxon>
    </lineage>
</organism>
<protein>
    <submittedName>
        <fullName evidence="2">Uncharacterized protein</fullName>
    </submittedName>
</protein>
<dbReference type="EMBL" id="CAJNOH010000353">
    <property type="protein sequence ID" value="CAF1010979.1"/>
    <property type="molecule type" value="Genomic_DNA"/>
</dbReference>
<dbReference type="AlphaFoldDB" id="A0A814HHC8"/>
<dbReference type="Proteomes" id="UP000663870">
    <property type="component" value="Unassembled WGS sequence"/>
</dbReference>
<keyword evidence="5" id="KW-1185">Reference proteome</keyword>
<sequence>MDSYGCDSRQRPSITLDAGYVSISSLNIYQSSKTLGLHGKKLICVIFTIICLFLISFINLICTELDIQCLVWLMYKLDWSLFDGGGSKLFRFDKYNKEVEFYKHVSLKESIYTTNITNITQINLSPGKQIDIYGDQNSILFDDDQILLNTDKFYLKNYSLVDFTNLQSFKFDNEMKTRVHLNRLNSQHIHNKHLSLTATNQLAILNITHAFFYSQNLVLEANRHNRRSILRFSNYPIRNRFFHSYQKTSHENLHFKSDSVFLDLPRLPLLGNTHRSESGIYRICICNTTFLFLRSFAHQPCPLC</sequence>